<dbReference type="AlphaFoldDB" id="A0A2M8LCB9"/>
<evidence type="ECO:0000256" key="2">
    <source>
        <dbReference type="ARBA" id="ARBA00023015"/>
    </source>
</evidence>
<evidence type="ECO:0000256" key="5">
    <source>
        <dbReference type="ARBA" id="ARBA00023163"/>
    </source>
</evidence>
<dbReference type="InterPro" id="IPR013324">
    <property type="entry name" value="RNA_pol_sigma_r3/r4-like"/>
</dbReference>
<gene>
    <name evidence="8" type="ORF">COV01_02030</name>
</gene>
<reference evidence="9" key="1">
    <citation type="submission" date="2017-09" db="EMBL/GenBank/DDBJ databases">
        <title>Depth-based differentiation of microbial function through sediment-hosted aquifers and enrichment of novel symbionts in the deep terrestrial subsurface.</title>
        <authorList>
            <person name="Probst A.J."/>
            <person name="Ladd B."/>
            <person name="Jarett J.K."/>
            <person name="Geller-Mcgrath D.E."/>
            <person name="Sieber C.M.K."/>
            <person name="Emerson J.B."/>
            <person name="Anantharaman K."/>
            <person name="Thomas B.C."/>
            <person name="Malmstrom R."/>
            <person name="Stieglmeier M."/>
            <person name="Klingl A."/>
            <person name="Woyke T."/>
            <person name="Ryan C.M."/>
            <person name="Banfield J.F."/>
        </authorList>
    </citation>
    <scope>NUCLEOTIDE SEQUENCE [LARGE SCALE GENOMIC DNA]</scope>
</reference>
<dbReference type="PANTHER" id="PTHR43133:SF8">
    <property type="entry name" value="RNA POLYMERASE SIGMA FACTOR HI_1459-RELATED"/>
    <property type="match status" value="1"/>
</dbReference>
<evidence type="ECO:0000259" key="7">
    <source>
        <dbReference type="Pfam" id="PF08281"/>
    </source>
</evidence>
<keyword evidence="5" id="KW-0804">Transcription</keyword>
<dbReference type="Gene3D" id="1.10.10.10">
    <property type="entry name" value="Winged helix-like DNA-binding domain superfamily/Winged helix DNA-binding domain"/>
    <property type="match status" value="1"/>
</dbReference>
<evidence type="ECO:0008006" key="10">
    <source>
        <dbReference type="Google" id="ProtNLM"/>
    </source>
</evidence>
<evidence type="ECO:0000313" key="9">
    <source>
        <dbReference type="Proteomes" id="UP000228700"/>
    </source>
</evidence>
<dbReference type="NCBIfam" id="TIGR02937">
    <property type="entry name" value="sigma70-ECF"/>
    <property type="match status" value="1"/>
</dbReference>
<evidence type="ECO:0000259" key="6">
    <source>
        <dbReference type="Pfam" id="PF04542"/>
    </source>
</evidence>
<evidence type="ECO:0000256" key="4">
    <source>
        <dbReference type="ARBA" id="ARBA00023125"/>
    </source>
</evidence>
<dbReference type="SUPFAM" id="SSF88659">
    <property type="entry name" value="Sigma3 and sigma4 domains of RNA polymerase sigma factors"/>
    <property type="match status" value="1"/>
</dbReference>
<organism evidence="8 9">
    <name type="scientific">Candidatus Taylorbacteria bacterium CG10_big_fil_rev_8_21_14_0_10_41_48</name>
    <dbReference type="NCBI Taxonomy" id="1975024"/>
    <lineage>
        <taxon>Bacteria</taxon>
        <taxon>Candidatus Tayloriibacteriota</taxon>
    </lineage>
</organism>
<dbReference type="SUPFAM" id="SSF88946">
    <property type="entry name" value="Sigma2 domain of RNA polymerase sigma factors"/>
    <property type="match status" value="1"/>
</dbReference>
<name>A0A2M8LCB9_9BACT</name>
<dbReference type="PANTHER" id="PTHR43133">
    <property type="entry name" value="RNA POLYMERASE ECF-TYPE SIGMA FACTO"/>
    <property type="match status" value="1"/>
</dbReference>
<keyword evidence="4" id="KW-0238">DNA-binding</keyword>
<dbReference type="InterPro" id="IPR007627">
    <property type="entry name" value="RNA_pol_sigma70_r2"/>
</dbReference>
<dbReference type="GO" id="GO:0016987">
    <property type="term" value="F:sigma factor activity"/>
    <property type="evidence" value="ECO:0007669"/>
    <property type="project" value="UniProtKB-KW"/>
</dbReference>
<dbReference type="Proteomes" id="UP000228700">
    <property type="component" value="Unassembled WGS sequence"/>
</dbReference>
<dbReference type="CDD" id="cd06171">
    <property type="entry name" value="Sigma70_r4"/>
    <property type="match status" value="1"/>
</dbReference>
<evidence type="ECO:0000256" key="1">
    <source>
        <dbReference type="ARBA" id="ARBA00010641"/>
    </source>
</evidence>
<dbReference type="InterPro" id="IPR039425">
    <property type="entry name" value="RNA_pol_sigma-70-like"/>
</dbReference>
<dbReference type="GO" id="GO:0003677">
    <property type="term" value="F:DNA binding"/>
    <property type="evidence" value="ECO:0007669"/>
    <property type="project" value="UniProtKB-KW"/>
</dbReference>
<dbReference type="InterPro" id="IPR036388">
    <property type="entry name" value="WH-like_DNA-bd_sf"/>
</dbReference>
<dbReference type="InterPro" id="IPR013325">
    <property type="entry name" value="RNA_pol_sigma_r2"/>
</dbReference>
<feature type="domain" description="RNA polymerase sigma factor 70 region 4 type 2" evidence="7">
    <location>
        <begin position="119"/>
        <end position="171"/>
    </location>
</feature>
<dbReference type="GO" id="GO:0006352">
    <property type="term" value="P:DNA-templated transcription initiation"/>
    <property type="evidence" value="ECO:0007669"/>
    <property type="project" value="InterPro"/>
</dbReference>
<feature type="domain" description="RNA polymerase sigma-70 region 2" evidence="6">
    <location>
        <begin position="20"/>
        <end position="88"/>
    </location>
</feature>
<comment type="caution">
    <text evidence="8">The sequence shown here is derived from an EMBL/GenBank/DDBJ whole genome shotgun (WGS) entry which is preliminary data.</text>
</comment>
<dbReference type="Pfam" id="PF04542">
    <property type="entry name" value="Sigma70_r2"/>
    <property type="match status" value="1"/>
</dbReference>
<dbReference type="EMBL" id="PFEQ01000009">
    <property type="protein sequence ID" value="PJE74253.1"/>
    <property type="molecule type" value="Genomic_DNA"/>
</dbReference>
<dbReference type="InterPro" id="IPR014284">
    <property type="entry name" value="RNA_pol_sigma-70_dom"/>
</dbReference>
<evidence type="ECO:0000256" key="3">
    <source>
        <dbReference type="ARBA" id="ARBA00023082"/>
    </source>
</evidence>
<evidence type="ECO:0000313" key="8">
    <source>
        <dbReference type="EMBL" id="PJE74253.1"/>
    </source>
</evidence>
<dbReference type="InterPro" id="IPR013249">
    <property type="entry name" value="RNA_pol_sigma70_r4_t2"/>
</dbReference>
<dbReference type="Pfam" id="PF08281">
    <property type="entry name" value="Sigma70_r4_2"/>
    <property type="match status" value="1"/>
</dbReference>
<dbReference type="Gene3D" id="1.10.1740.10">
    <property type="match status" value="1"/>
</dbReference>
<keyword evidence="3" id="KW-0731">Sigma factor</keyword>
<proteinExistence type="inferred from homology"/>
<comment type="similarity">
    <text evidence="1">Belongs to the sigma-70 factor family. ECF subfamily.</text>
</comment>
<accession>A0A2M8LCB9</accession>
<sequence length="180" mass="20954">MKDEEVLAQSYANPVLFEILVDRHEVAFLRKAKKIVRSDEAATDVVQDTFVKIYMYGKKFRPVEGARFTSWAYRILINTCFAWYKKAKKDREFTTAFDEDLEAVIPDDAGRDDGAEDREYIMSLVERLPDTFSSVLRLYVLEGKNYREIAEKEGVTEGAVKTRVHRAKEMLREMSKTITY</sequence>
<protein>
    <recommendedName>
        <fullName evidence="10">RNA polymerase subunit sigma-24</fullName>
    </recommendedName>
</protein>
<keyword evidence="2" id="KW-0805">Transcription regulation</keyword>